<name>A0A4Q7J2Z1_9PSEU</name>
<evidence type="ECO:0000313" key="2">
    <source>
        <dbReference type="EMBL" id="RZQ60344.1"/>
    </source>
</evidence>
<gene>
    <name evidence="2" type="ORF">EWH70_29000</name>
</gene>
<proteinExistence type="predicted"/>
<dbReference type="Proteomes" id="UP000292003">
    <property type="component" value="Unassembled WGS sequence"/>
</dbReference>
<organism evidence="2 3">
    <name type="scientific">Amycolatopsis suaedae</name>
    <dbReference type="NCBI Taxonomy" id="2510978"/>
    <lineage>
        <taxon>Bacteria</taxon>
        <taxon>Bacillati</taxon>
        <taxon>Actinomycetota</taxon>
        <taxon>Actinomycetes</taxon>
        <taxon>Pseudonocardiales</taxon>
        <taxon>Pseudonocardiaceae</taxon>
        <taxon>Amycolatopsis</taxon>
    </lineage>
</organism>
<evidence type="ECO:0000256" key="1">
    <source>
        <dbReference type="SAM" id="SignalP"/>
    </source>
</evidence>
<protein>
    <submittedName>
        <fullName evidence="2">Uncharacterized protein</fullName>
    </submittedName>
</protein>
<dbReference type="AlphaFoldDB" id="A0A4Q7J2Z1"/>
<dbReference type="EMBL" id="SFCC01000017">
    <property type="protein sequence ID" value="RZQ60344.1"/>
    <property type="molecule type" value="Genomic_DNA"/>
</dbReference>
<comment type="caution">
    <text evidence="2">The sequence shown here is derived from an EMBL/GenBank/DDBJ whole genome shotgun (WGS) entry which is preliminary data.</text>
</comment>
<sequence length="88" mass="9181">MRRIAMVAATTLVAASLAAPAASAQETPPPGYDYYDCDSLSLLELLFGYLPVGIGCKPAPQSQANAMCSTETALYGLLPVQLSCTELP</sequence>
<keyword evidence="1" id="KW-0732">Signal</keyword>
<reference evidence="2 3" key="1">
    <citation type="submission" date="2019-02" db="EMBL/GenBank/DDBJ databases">
        <title>Draft genome sequence of Amycolatopsis sp. 8-3EHSu isolated from roots of Suaeda maritima.</title>
        <authorList>
            <person name="Duangmal K."/>
            <person name="Chantavorakit T."/>
        </authorList>
    </citation>
    <scope>NUCLEOTIDE SEQUENCE [LARGE SCALE GENOMIC DNA]</scope>
    <source>
        <strain evidence="2 3">8-3EHSu</strain>
    </source>
</reference>
<evidence type="ECO:0000313" key="3">
    <source>
        <dbReference type="Proteomes" id="UP000292003"/>
    </source>
</evidence>
<dbReference type="RefSeq" id="WP_130478732.1">
    <property type="nucleotide sequence ID" value="NZ_SFCC01000017.1"/>
</dbReference>
<accession>A0A4Q7J2Z1</accession>
<feature type="signal peptide" evidence="1">
    <location>
        <begin position="1"/>
        <end position="24"/>
    </location>
</feature>
<keyword evidence="3" id="KW-1185">Reference proteome</keyword>
<feature type="chain" id="PRO_5020545674" evidence="1">
    <location>
        <begin position="25"/>
        <end position="88"/>
    </location>
</feature>